<dbReference type="RefSeq" id="WP_256696684.1">
    <property type="nucleotide sequence ID" value="NZ_JANIES010000001.1"/>
</dbReference>
<evidence type="ECO:0000256" key="2">
    <source>
        <dbReference type="SAM" id="Phobius"/>
    </source>
</evidence>
<keyword evidence="2" id="KW-0812">Transmembrane</keyword>
<name>A0ABT1VKP0_9GAMM</name>
<protein>
    <submittedName>
        <fullName evidence="3">Uncharacterized protein</fullName>
    </submittedName>
</protein>
<dbReference type="EMBL" id="JANIET010000001">
    <property type="protein sequence ID" value="MCQ8228070.1"/>
    <property type="molecule type" value="Genomic_DNA"/>
</dbReference>
<comment type="caution">
    <text evidence="3">The sequence shown here is derived from an EMBL/GenBank/DDBJ whole genome shotgun (WGS) entry which is preliminary data.</text>
</comment>
<proteinExistence type="predicted"/>
<feature type="transmembrane region" description="Helical" evidence="2">
    <location>
        <begin position="267"/>
        <end position="288"/>
    </location>
</feature>
<feature type="region of interest" description="Disordered" evidence="1">
    <location>
        <begin position="231"/>
        <end position="261"/>
    </location>
</feature>
<reference evidence="3 4" key="1">
    <citation type="submission" date="2022-07" db="EMBL/GenBank/DDBJ databases">
        <title>Pantoea trifolii sp. nov. isolated from root nodules of Trifolium rubens.</title>
        <authorList>
            <person name="Kalita M."/>
            <person name="Wdowiak-Wrobel S."/>
            <person name="Marek-Kozaczuk M."/>
            <person name="Palusinska-Szysz M."/>
            <person name="Sokolowski W."/>
            <person name="Coutinho T."/>
            <person name="Hlahane L."/>
        </authorList>
    </citation>
    <scope>NUCLEOTIDE SEQUENCE [LARGE SCALE GENOMIC DNA]</scope>
    <source>
        <strain evidence="3 4">MMK2</strain>
    </source>
</reference>
<dbReference type="Proteomes" id="UP001300015">
    <property type="component" value="Unassembled WGS sequence"/>
</dbReference>
<sequence>MEQNFHHAFLAALNSPQRDFALLNAMLEESYAAKPALFDPHREDSVCEAINHDTIDWNSGYFALQVRSLEHNFSLERAQHLIALSQWLTEHQHDGFLAPPAAHKDNGNRNMNNNETTTFTPGQSLLAALESGSLNRLRSALVAELENNRLDAQTVRQAMKWAESRASGLFADYEENTLALGFEADKSKWDVDYYNLQSAYLMMNFSRDRFEHLMDIYQVLRDRAVSGFVHQPKAAPRPASAATASAAPRSPTPAPGAPVRQSGSTSALRVAALAGGALAALALLIFALL</sequence>
<keyword evidence="2" id="KW-1133">Transmembrane helix</keyword>
<organism evidence="3 4">
    <name type="scientific">Pantoea trifolii</name>
    <dbReference type="NCBI Taxonomy" id="2968030"/>
    <lineage>
        <taxon>Bacteria</taxon>
        <taxon>Pseudomonadati</taxon>
        <taxon>Pseudomonadota</taxon>
        <taxon>Gammaproteobacteria</taxon>
        <taxon>Enterobacterales</taxon>
        <taxon>Erwiniaceae</taxon>
        <taxon>Pantoea</taxon>
    </lineage>
</organism>
<keyword evidence="4" id="KW-1185">Reference proteome</keyword>
<evidence type="ECO:0000313" key="4">
    <source>
        <dbReference type="Proteomes" id="UP001300015"/>
    </source>
</evidence>
<keyword evidence="2" id="KW-0472">Membrane</keyword>
<evidence type="ECO:0000313" key="3">
    <source>
        <dbReference type="EMBL" id="MCQ8228070.1"/>
    </source>
</evidence>
<accession>A0ABT1VKP0</accession>
<evidence type="ECO:0000256" key="1">
    <source>
        <dbReference type="SAM" id="MobiDB-lite"/>
    </source>
</evidence>
<feature type="compositionally biased region" description="Low complexity" evidence="1">
    <location>
        <begin position="234"/>
        <end position="249"/>
    </location>
</feature>
<gene>
    <name evidence="3" type="ORF">NQH49_11350</name>
</gene>